<name>A0A9P9IW45_9HYPO</name>
<feature type="region of interest" description="Disordered" evidence="1">
    <location>
        <begin position="1"/>
        <end position="25"/>
    </location>
</feature>
<keyword evidence="3" id="KW-1185">Reference proteome</keyword>
<reference evidence="2" key="1">
    <citation type="journal article" date="2021" name="Nat. Commun.">
        <title>Genetic determinants of endophytism in the Arabidopsis root mycobiome.</title>
        <authorList>
            <person name="Mesny F."/>
            <person name="Miyauchi S."/>
            <person name="Thiergart T."/>
            <person name="Pickel B."/>
            <person name="Atanasova L."/>
            <person name="Karlsson M."/>
            <person name="Huettel B."/>
            <person name="Barry K.W."/>
            <person name="Haridas S."/>
            <person name="Chen C."/>
            <person name="Bauer D."/>
            <person name="Andreopoulos W."/>
            <person name="Pangilinan J."/>
            <person name="LaButti K."/>
            <person name="Riley R."/>
            <person name="Lipzen A."/>
            <person name="Clum A."/>
            <person name="Drula E."/>
            <person name="Henrissat B."/>
            <person name="Kohler A."/>
            <person name="Grigoriev I.V."/>
            <person name="Martin F.M."/>
            <person name="Hacquard S."/>
        </authorList>
    </citation>
    <scope>NUCLEOTIDE SEQUENCE</scope>
    <source>
        <strain evidence="2">MPI-CAGE-AT-0147</strain>
    </source>
</reference>
<evidence type="ECO:0000313" key="2">
    <source>
        <dbReference type="EMBL" id="KAH7137763.1"/>
    </source>
</evidence>
<dbReference type="AlphaFoldDB" id="A0A9P9IW45"/>
<proteinExistence type="predicted"/>
<evidence type="ECO:0000256" key="1">
    <source>
        <dbReference type="SAM" id="MobiDB-lite"/>
    </source>
</evidence>
<organism evidence="2 3">
    <name type="scientific">Dactylonectria macrodidyma</name>
    <dbReference type="NCBI Taxonomy" id="307937"/>
    <lineage>
        <taxon>Eukaryota</taxon>
        <taxon>Fungi</taxon>
        <taxon>Dikarya</taxon>
        <taxon>Ascomycota</taxon>
        <taxon>Pezizomycotina</taxon>
        <taxon>Sordariomycetes</taxon>
        <taxon>Hypocreomycetidae</taxon>
        <taxon>Hypocreales</taxon>
        <taxon>Nectriaceae</taxon>
        <taxon>Dactylonectria</taxon>
    </lineage>
</organism>
<dbReference type="Proteomes" id="UP000738349">
    <property type="component" value="Unassembled WGS sequence"/>
</dbReference>
<gene>
    <name evidence="2" type="ORF">EDB81DRAFT_844224</name>
</gene>
<comment type="caution">
    <text evidence="2">The sequence shown here is derived from an EMBL/GenBank/DDBJ whole genome shotgun (WGS) entry which is preliminary data.</text>
</comment>
<accession>A0A9P9IW45</accession>
<dbReference type="OrthoDB" id="5108881at2759"/>
<sequence>MKSQDHLDPIETTLGSPMPPSVPTTISSPAELCSLEYNLDLMGKCLQIYAKVLCPIDKAQLQLLLDRTHPPLGQASFDISPRGLGKAHIMTTTALQEYWLSVSSSPAEKTLVIPNHHPGSRRSLILENASVGKDGRQTIVSTAGDVLEVNQATAGDRAVQFVGSVSNATLQDTLKDRSL</sequence>
<dbReference type="EMBL" id="JAGMUV010000012">
    <property type="protein sequence ID" value="KAH7137763.1"/>
    <property type="molecule type" value="Genomic_DNA"/>
</dbReference>
<protein>
    <submittedName>
        <fullName evidence="2">Uncharacterized protein</fullName>
    </submittedName>
</protein>
<evidence type="ECO:0000313" key="3">
    <source>
        <dbReference type="Proteomes" id="UP000738349"/>
    </source>
</evidence>